<reference evidence="2 3" key="1">
    <citation type="submission" date="2020-08" db="EMBL/GenBank/DDBJ databases">
        <title>Genomic Encyclopedia of Type Strains, Phase IV (KMG-IV): sequencing the most valuable type-strain genomes for metagenomic binning, comparative biology and taxonomic classification.</title>
        <authorList>
            <person name="Goeker M."/>
        </authorList>
    </citation>
    <scope>NUCLEOTIDE SEQUENCE [LARGE SCALE GENOMIC DNA]</scope>
    <source>
        <strain evidence="2 3">DSM 22548</strain>
    </source>
</reference>
<dbReference type="PROSITE" id="PS51257">
    <property type="entry name" value="PROKAR_LIPOPROTEIN"/>
    <property type="match status" value="1"/>
</dbReference>
<feature type="domain" description="BACON" evidence="1">
    <location>
        <begin position="170"/>
        <end position="223"/>
    </location>
</feature>
<sequence length="226" mass="24873">MKHVSLILSVVAAGVLTLTSCKSEFEQHMMQFAPMKPNMVTYADQTSDTIHVLSTDAWKLTVDDSWLAVTPNEMTPKYKGALYNTLLKFAFTANTNRLTRQTYFHVKGGHTINMPVVQVGWLNISAPAATYKDLNNDKVNDRAYYKVKLDAKATALPFYFTTYTDGAMVQTNAAWIQVPTAAQTTGYHPLSLTITPNTTKVERAGQITLTSAGITDTIEVVQAAAN</sequence>
<proteinExistence type="predicted"/>
<dbReference type="InterPro" id="IPR013783">
    <property type="entry name" value="Ig-like_fold"/>
</dbReference>
<accession>A0A7W5XXL6</accession>
<dbReference type="CDD" id="cd14948">
    <property type="entry name" value="BACON"/>
    <property type="match status" value="1"/>
</dbReference>
<dbReference type="Pfam" id="PF13004">
    <property type="entry name" value="BACON"/>
    <property type="match status" value="1"/>
</dbReference>
<dbReference type="InterPro" id="IPR024361">
    <property type="entry name" value="BACON"/>
</dbReference>
<evidence type="ECO:0000313" key="2">
    <source>
        <dbReference type="EMBL" id="MBB3702488.1"/>
    </source>
</evidence>
<gene>
    <name evidence="2" type="ORF">FHS60_000946</name>
</gene>
<dbReference type="RefSeq" id="WP_183695555.1">
    <property type="nucleotide sequence ID" value="NZ_JACICA010000003.1"/>
</dbReference>
<protein>
    <recommendedName>
        <fullName evidence="1">BACON domain-containing protein</fullName>
    </recommendedName>
</protein>
<dbReference type="AlphaFoldDB" id="A0A7W5XXL6"/>
<evidence type="ECO:0000313" key="3">
    <source>
        <dbReference type="Proteomes" id="UP000541425"/>
    </source>
</evidence>
<dbReference type="Gene3D" id="2.60.40.10">
    <property type="entry name" value="Immunoglobulins"/>
    <property type="match status" value="2"/>
</dbReference>
<comment type="caution">
    <text evidence="2">The sequence shown here is derived from an EMBL/GenBank/DDBJ whole genome shotgun (WGS) entry which is preliminary data.</text>
</comment>
<name>A0A7W5XXL6_9BACT</name>
<dbReference type="Proteomes" id="UP000541425">
    <property type="component" value="Unassembled WGS sequence"/>
</dbReference>
<dbReference type="EMBL" id="JACICA010000003">
    <property type="protein sequence ID" value="MBB3702488.1"/>
    <property type="molecule type" value="Genomic_DNA"/>
</dbReference>
<organism evidence="2 3">
    <name type="scientific">Alloprevotella rava</name>
    <dbReference type="NCBI Taxonomy" id="671218"/>
    <lineage>
        <taxon>Bacteria</taxon>
        <taxon>Pseudomonadati</taxon>
        <taxon>Bacteroidota</taxon>
        <taxon>Bacteroidia</taxon>
        <taxon>Bacteroidales</taxon>
        <taxon>Prevotellaceae</taxon>
        <taxon>Alloprevotella</taxon>
    </lineage>
</organism>
<evidence type="ECO:0000259" key="1">
    <source>
        <dbReference type="Pfam" id="PF13004"/>
    </source>
</evidence>